<keyword evidence="4" id="KW-0862">Zinc</keyword>
<proteinExistence type="predicted"/>
<evidence type="ECO:0000259" key="6">
    <source>
        <dbReference type="Pfam" id="PF05699"/>
    </source>
</evidence>
<dbReference type="SUPFAM" id="SSF140996">
    <property type="entry name" value="Hermes dimerisation domain"/>
    <property type="match status" value="1"/>
</dbReference>
<dbReference type="GO" id="GO:0008270">
    <property type="term" value="F:zinc ion binding"/>
    <property type="evidence" value="ECO:0007669"/>
    <property type="project" value="UniProtKB-KW"/>
</dbReference>
<feature type="domain" description="HAT C-terminal dimerisation" evidence="6">
    <location>
        <begin position="588"/>
        <end position="661"/>
    </location>
</feature>
<evidence type="ECO:0000313" key="10">
    <source>
        <dbReference type="Proteomes" id="UP000663870"/>
    </source>
</evidence>
<sequence length="682" mass="77828">MINPDNLQAGQIQRKLQSKNFILIKNEKNNHGLWNDDISLVGQINAEGAQEIFDGWVACNHCFTAYRTHSKTTTEQNRKNYGLRPFHDHLKECKAKQNKVVNNIQSSVSTASSSKTSTQPSISQFAYNKNQLNENLAAKLKDAELKFVVAGSHSFNTLENGGLLDLLQVGIEIGAKNGLINIKDIFYGRKTIRQEAINKFELFVSSIRSLLDEPVKRHCVAATSDLWTDDMVKRTYLDFTVFWTDDNYGLHHCLLRCKHFANETKTTINIWSEIEQIFKGFDLSFGDTPIVTDQGANMVAAFKLTDEARFPCMAHRCNTTIETAWNRLDTKNTQFSTFNTAIKDIRKYVQQSGGIQENLEKTIKNTSVTRPWRSYFNVHDSLHTSYEQLLTILRHRNEQHRLYQIDPVLLGAIADLMKSFSLIFDSLEFANVPTFQNVVPSYYMIKNYVQPNKNDLFIIAELKVELLNSLEEKYAPSITELHWIASFLDPSFKNFSFIDDLEYLDKKKKTVHKGIHILATDLFDQSNSTFSSITQDTSTSADTPSSKRFKQDPFADFRQKTASPSSAVFPTKRAWTVELDRQIQIYENFQLDSDYNNNPLSFWKNQKDAINMLANIAKSLFVIPASSAESERHFSIAGQIVTEQRSLLDPDTIEALVVLKEAYINNMWPASVTSSKKIVTLD</sequence>
<gene>
    <name evidence="8" type="ORF">JXQ802_LOCUS38510</name>
    <name evidence="7" type="ORF">PYM288_LOCUS24667</name>
</gene>
<dbReference type="InterPro" id="IPR012337">
    <property type="entry name" value="RNaseH-like_sf"/>
</dbReference>
<dbReference type="InterPro" id="IPR052035">
    <property type="entry name" value="ZnF_BED_domain_contain"/>
</dbReference>
<dbReference type="PANTHER" id="PTHR46481:SF10">
    <property type="entry name" value="ZINC FINGER BED DOMAIN-CONTAINING PROTEIN 39"/>
    <property type="match status" value="1"/>
</dbReference>
<dbReference type="Proteomes" id="UP000663854">
    <property type="component" value="Unassembled WGS sequence"/>
</dbReference>
<evidence type="ECO:0000256" key="1">
    <source>
        <dbReference type="ARBA" id="ARBA00004123"/>
    </source>
</evidence>
<comment type="caution">
    <text evidence="7">The sequence shown here is derived from an EMBL/GenBank/DDBJ whole genome shotgun (WGS) entry which is preliminary data.</text>
</comment>
<keyword evidence="5" id="KW-0539">Nucleus</keyword>
<comment type="subcellular location">
    <subcellularLocation>
        <location evidence="1">Nucleus</location>
    </subcellularLocation>
</comment>
<accession>A0A814W4H4</accession>
<dbReference type="Pfam" id="PF05699">
    <property type="entry name" value="Dimer_Tnp_hAT"/>
    <property type="match status" value="1"/>
</dbReference>
<evidence type="ECO:0000313" key="8">
    <source>
        <dbReference type="EMBL" id="CAF1467069.1"/>
    </source>
</evidence>
<keyword evidence="10" id="KW-1185">Reference proteome</keyword>
<reference evidence="7" key="1">
    <citation type="submission" date="2021-02" db="EMBL/GenBank/DDBJ databases">
        <authorList>
            <person name="Nowell W R."/>
        </authorList>
    </citation>
    <scope>NUCLEOTIDE SEQUENCE</scope>
</reference>
<dbReference type="EMBL" id="CAJNOH010001263">
    <property type="protein sequence ID" value="CAF1197061.1"/>
    <property type="molecule type" value="Genomic_DNA"/>
</dbReference>
<evidence type="ECO:0000313" key="9">
    <source>
        <dbReference type="Proteomes" id="UP000663854"/>
    </source>
</evidence>
<name>A0A814W4H4_9BILA</name>
<dbReference type="InterPro" id="IPR008906">
    <property type="entry name" value="HATC_C_dom"/>
</dbReference>
<dbReference type="Proteomes" id="UP000663870">
    <property type="component" value="Unassembled WGS sequence"/>
</dbReference>
<evidence type="ECO:0000256" key="2">
    <source>
        <dbReference type="ARBA" id="ARBA00022723"/>
    </source>
</evidence>
<evidence type="ECO:0000256" key="4">
    <source>
        <dbReference type="ARBA" id="ARBA00022833"/>
    </source>
</evidence>
<dbReference type="GO" id="GO:0046983">
    <property type="term" value="F:protein dimerization activity"/>
    <property type="evidence" value="ECO:0007669"/>
    <property type="project" value="InterPro"/>
</dbReference>
<dbReference type="AlphaFoldDB" id="A0A814W4H4"/>
<keyword evidence="3" id="KW-0863">Zinc-finger</keyword>
<organism evidence="7 9">
    <name type="scientific">Rotaria sordida</name>
    <dbReference type="NCBI Taxonomy" id="392033"/>
    <lineage>
        <taxon>Eukaryota</taxon>
        <taxon>Metazoa</taxon>
        <taxon>Spiralia</taxon>
        <taxon>Gnathifera</taxon>
        <taxon>Rotifera</taxon>
        <taxon>Eurotatoria</taxon>
        <taxon>Bdelloidea</taxon>
        <taxon>Philodinida</taxon>
        <taxon>Philodinidae</taxon>
        <taxon>Rotaria</taxon>
    </lineage>
</organism>
<dbReference type="GO" id="GO:0005634">
    <property type="term" value="C:nucleus"/>
    <property type="evidence" value="ECO:0007669"/>
    <property type="project" value="UniProtKB-SubCell"/>
</dbReference>
<dbReference type="PANTHER" id="PTHR46481">
    <property type="entry name" value="ZINC FINGER BED DOMAIN-CONTAINING PROTEIN 4"/>
    <property type="match status" value="1"/>
</dbReference>
<protein>
    <recommendedName>
        <fullName evidence="6">HAT C-terminal dimerisation domain-containing protein</fullName>
    </recommendedName>
</protein>
<evidence type="ECO:0000313" key="7">
    <source>
        <dbReference type="EMBL" id="CAF1197061.1"/>
    </source>
</evidence>
<dbReference type="SUPFAM" id="SSF53098">
    <property type="entry name" value="Ribonuclease H-like"/>
    <property type="match status" value="1"/>
</dbReference>
<dbReference type="Gene3D" id="1.10.10.1070">
    <property type="entry name" value="Zinc finger, BED domain-containing"/>
    <property type="match status" value="1"/>
</dbReference>
<keyword evidence="2" id="KW-0479">Metal-binding</keyword>
<evidence type="ECO:0000256" key="5">
    <source>
        <dbReference type="ARBA" id="ARBA00023242"/>
    </source>
</evidence>
<evidence type="ECO:0000256" key="3">
    <source>
        <dbReference type="ARBA" id="ARBA00022771"/>
    </source>
</evidence>
<dbReference type="EMBL" id="CAJNOL010002141">
    <property type="protein sequence ID" value="CAF1467069.1"/>
    <property type="molecule type" value="Genomic_DNA"/>
</dbReference>